<proteinExistence type="inferred from homology"/>
<evidence type="ECO:0000256" key="4">
    <source>
        <dbReference type="SAM" id="Coils"/>
    </source>
</evidence>
<dbReference type="Proteomes" id="UP000215506">
    <property type="component" value="Unassembled WGS sequence"/>
</dbReference>
<dbReference type="Gene3D" id="3.40.50.300">
    <property type="entry name" value="P-loop containing nucleotide triphosphate hydrolases"/>
    <property type="match status" value="2"/>
</dbReference>
<organism evidence="6 7">
    <name type="scientific">Nocardia cerradoensis</name>
    <dbReference type="NCBI Taxonomy" id="85688"/>
    <lineage>
        <taxon>Bacteria</taxon>
        <taxon>Bacillati</taxon>
        <taxon>Actinomycetota</taxon>
        <taxon>Actinomycetes</taxon>
        <taxon>Mycobacteriales</taxon>
        <taxon>Nocardiaceae</taxon>
        <taxon>Nocardia</taxon>
    </lineage>
</organism>
<name>A0A231GWW9_9NOCA</name>
<comment type="similarity">
    <text evidence="1">Belongs to the SMC family. SbcC subfamily.</text>
</comment>
<keyword evidence="4" id="KW-0175">Coiled coil</keyword>
<comment type="subunit">
    <text evidence="2">Heterodimer of SbcC and SbcD.</text>
</comment>
<keyword evidence="7" id="KW-1185">Reference proteome</keyword>
<evidence type="ECO:0000313" key="6">
    <source>
        <dbReference type="EMBL" id="OXR41117.1"/>
    </source>
</evidence>
<dbReference type="Pfam" id="PF02463">
    <property type="entry name" value="SMC_N"/>
    <property type="match status" value="1"/>
</dbReference>
<evidence type="ECO:0000259" key="5">
    <source>
        <dbReference type="Pfam" id="PF02463"/>
    </source>
</evidence>
<dbReference type="PANTHER" id="PTHR32114">
    <property type="entry name" value="ABC TRANSPORTER ABCH.3"/>
    <property type="match status" value="1"/>
</dbReference>
<gene>
    <name evidence="6" type="primary">sbcC_2</name>
    <name evidence="6" type="ORF">B7C42_06887</name>
</gene>
<dbReference type="EMBL" id="NGAF01000023">
    <property type="protein sequence ID" value="OXR41117.1"/>
    <property type="molecule type" value="Genomic_DNA"/>
</dbReference>
<feature type="domain" description="RecF/RecN/SMC N-terminal" evidence="5">
    <location>
        <begin position="6"/>
        <end position="1025"/>
    </location>
</feature>
<reference evidence="6 7" key="1">
    <citation type="submission" date="2017-07" db="EMBL/GenBank/DDBJ databases">
        <title>First draft Genome Sequence of Nocardia cerradoensis isolated from human infection.</title>
        <authorList>
            <person name="Carrasco G."/>
        </authorList>
    </citation>
    <scope>NUCLEOTIDE SEQUENCE [LARGE SCALE GENOMIC DNA]</scope>
    <source>
        <strain evidence="6 7">CNM20130759</strain>
    </source>
</reference>
<dbReference type="AlphaFoldDB" id="A0A231GWW9"/>
<evidence type="ECO:0000256" key="3">
    <source>
        <dbReference type="ARBA" id="ARBA00013368"/>
    </source>
</evidence>
<dbReference type="PANTHER" id="PTHR32114:SF2">
    <property type="entry name" value="ABC TRANSPORTER ABCH.3"/>
    <property type="match status" value="1"/>
</dbReference>
<sequence length="1058" mass="113177">MMPLALSITGFRSYPTPVTVDFSGKTLTAVLGDTGAGKSSILEAITYALFRTTTSDGLNINHLIADNHEAASVEFTFSHGGNRWRVNRTMNRGTTPSRHHLTNLDTGEEVDDARPVDNRVKSILGMGAGTFLRVGLLPQGQFDRLLTTNRTNRTPLLRELFGTESLDEAQKIATAQHQRLDSLIARAELKRSDTMPPDPAQAARDAAALAEAAEARVARLETAVVTISGLREKISTALHIADQADADSRRLHEHPGIDAVAVLDEVQPVADGLTAEHSRLAGELAELDTTDRRLTERISKCEAAGDGIDALSKAAALIDGLATRIADHRAAQTDADDLRAQLATENDEIATAEAELVHRAEQAEPLIAAAESAELHADHVRIRAEGLRNAVTAAATAAGLVSATTRAHSEAVDSLTEAERTARTLTENQAAITDALAAADAALATLTLRDQAAAIATDLHPGDDCPVCRRTLPDSFVADAATNAAELREAKATQHEAQSRHRNFCAQQAAAQATVTGANDTVIKSERELQAAQRAVTEVTDATRRAMVEFATLAPTFNAERSAEDLVTAVTALSGPETAIGPAELTGAVCVSIDDCVRIAEDHARELHHAAADHSATIDYARSTLLDRKATHERAERRAAAESDRLTARRDKIAADIATLPTYVREHLPNDIIATEPEEIAMAAATVSDRMTEVQQLAHARESARKQRTVILAEQRSLDDVVRNEVDAPLNELLHRLLTWANVADQTVSQHKLNHHQMPPRPTNSDIGALREFLAALAQLTTAVVQDLTAVSNEHQQFAEADTTKLMAVADTLGDVDGFDRAAVLTDANALHPVVEAKANASKSAQDHRTAEKAAMDLVKPAADLDFAIAAGKARLDAVKVLKQELVPAKFLGHLTDFNTRALLGIASDLLGTMTGDRFGFAEDFEIVTRGPDGTGFKHPAARLSGGEKFLASLALALALAELHSRSGPRLGSLFLDEGFATLDTDTLESALTMLRAHTGKDRMVMVISHLHAIAEAVDDVLWVEKGEPAGSMARWLTPAERDELVNSDVAGGLQALT</sequence>
<protein>
    <recommendedName>
        <fullName evidence="3">Nuclease SbcCD subunit C</fullName>
    </recommendedName>
</protein>
<dbReference type="SUPFAM" id="SSF52540">
    <property type="entry name" value="P-loop containing nucleoside triphosphate hydrolases"/>
    <property type="match status" value="1"/>
</dbReference>
<dbReference type="InterPro" id="IPR003395">
    <property type="entry name" value="RecF/RecN/SMC_N"/>
</dbReference>
<feature type="coiled-coil region" evidence="4">
    <location>
        <begin position="328"/>
        <end position="355"/>
    </location>
</feature>
<evidence type="ECO:0000313" key="7">
    <source>
        <dbReference type="Proteomes" id="UP000215506"/>
    </source>
</evidence>
<accession>A0A231GWW9</accession>
<evidence type="ECO:0000256" key="1">
    <source>
        <dbReference type="ARBA" id="ARBA00006930"/>
    </source>
</evidence>
<dbReference type="InterPro" id="IPR027417">
    <property type="entry name" value="P-loop_NTPase"/>
</dbReference>
<evidence type="ECO:0000256" key="2">
    <source>
        <dbReference type="ARBA" id="ARBA00011322"/>
    </source>
</evidence>
<comment type="caution">
    <text evidence="6">The sequence shown here is derived from an EMBL/GenBank/DDBJ whole genome shotgun (WGS) entry which is preliminary data.</text>
</comment>